<evidence type="ECO:0000259" key="1">
    <source>
        <dbReference type="Pfam" id="PF13952"/>
    </source>
</evidence>
<accession>A0A9P1E0S4</accession>
<keyword evidence="3" id="KW-1185">Reference proteome</keyword>
<proteinExistence type="predicted"/>
<dbReference type="OrthoDB" id="1297108at2759"/>
<dbReference type="AlphaFoldDB" id="A0A9P1E0S4"/>
<protein>
    <recommendedName>
        <fullName evidence="1">DUF4216 domain-containing protein</fullName>
    </recommendedName>
</protein>
<name>A0A9P1E0S4_CUSEU</name>
<dbReference type="PANTHER" id="PTHR48258:SF4">
    <property type="entry name" value="DUF4216 DOMAIN-CONTAINING PROTEIN"/>
    <property type="match status" value="1"/>
</dbReference>
<evidence type="ECO:0000313" key="2">
    <source>
        <dbReference type="EMBL" id="CAH9070087.1"/>
    </source>
</evidence>
<dbReference type="Pfam" id="PF13952">
    <property type="entry name" value="DUF4216"/>
    <property type="match status" value="1"/>
</dbReference>
<organism evidence="2 3">
    <name type="scientific">Cuscuta europaea</name>
    <name type="common">European dodder</name>
    <dbReference type="NCBI Taxonomy" id="41803"/>
    <lineage>
        <taxon>Eukaryota</taxon>
        <taxon>Viridiplantae</taxon>
        <taxon>Streptophyta</taxon>
        <taxon>Embryophyta</taxon>
        <taxon>Tracheophyta</taxon>
        <taxon>Spermatophyta</taxon>
        <taxon>Magnoliopsida</taxon>
        <taxon>eudicotyledons</taxon>
        <taxon>Gunneridae</taxon>
        <taxon>Pentapetalae</taxon>
        <taxon>asterids</taxon>
        <taxon>lamiids</taxon>
        <taxon>Solanales</taxon>
        <taxon>Convolvulaceae</taxon>
        <taxon>Cuscuteae</taxon>
        <taxon>Cuscuta</taxon>
        <taxon>Cuscuta subgen. Cuscuta</taxon>
    </lineage>
</organism>
<dbReference type="InterPro" id="IPR025312">
    <property type="entry name" value="DUF4216"/>
</dbReference>
<reference evidence="2" key="1">
    <citation type="submission" date="2022-07" db="EMBL/GenBank/DDBJ databases">
        <authorList>
            <person name="Macas J."/>
            <person name="Novak P."/>
            <person name="Neumann P."/>
        </authorList>
    </citation>
    <scope>NUCLEOTIDE SEQUENCE</scope>
</reference>
<sequence length="275" mass="31803">MYVSLLSFSSPAAHNSKEYSKSLGSNGPKISENEWWESFKRWFKNEVTRLCESIKTQDMRNLLTLSRGPTRYVTSCSGYIVNGYRFHIQSRERTLRTQNSGVVVMGNSGNGHENIDYYGVVIEILEMQYHEGNRVVLFRCKWWDVHDKVRGIKTDEYGFVSVNPNKQLKTIEPFILASQARQVFYVTYNANKGWQLVVKNRPHIFCDMEDDDNDKSNKGDAYQCSELFPTAYIASSSTTASAEVYKSRVDIDPEVVEDISKRRTTEKGCHKRRRE</sequence>
<dbReference type="Proteomes" id="UP001152484">
    <property type="component" value="Unassembled WGS sequence"/>
</dbReference>
<dbReference type="PANTHER" id="PTHR48258">
    <property type="entry name" value="DUF4218 DOMAIN-CONTAINING PROTEIN-RELATED"/>
    <property type="match status" value="1"/>
</dbReference>
<evidence type="ECO:0000313" key="3">
    <source>
        <dbReference type="Proteomes" id="UP001152484"/>
    </source>
</evidence>
<comment type="caution">
    <text evidence="2">The sequence shown here is derived from an EMBL/GenBank/DDBJ whole genome shotgun (WGS) entry which is preliminary data.</text>
</comment>
<feature type="domain" description="DUF4216" evidence="1">
    <location>
        <begin position="125"/>
        <end position="197"/>
    </location>
</feature>
<gene>
    <name evidence="2" type="ORF">CEURO_LOCUS3520</name>
</gene>
<dbReference type="EMBL" id="CAMAPE010000005">
    <property type="protein sequence ID" value="CAH9070087.1"/>
    <property type="molecule type" value="Genomic_DNA"/>
</dbReference>
<feature type="non-terminal residue" evidence="2">
    <location>
        <position position="1"/>
    </location>
</feature>